<dbReference type="InterPro" id="IPR036412">
    <property type="entry name" value="HAD-like_sf"/>
</dbReference>
<sequence length="207" mass="21633">MVVSFDCFGTLLEVQPPTDPASAVATALADRGVSVPPDWSVAYGESHTTVPSGVEISLTEHVVHALESRGIDPDRDQCARAVTTAFAPDVRIRPGARTALAAAAHRGQIGVCSNCSVTGLVHRALARSAVDRSFDAVVTSVGCGWRKPHPRAFEAVAEQLEASGDTLVHVGDDPDADGGVEAVGGTFIEVGDGSLETVPERLRELDR</sequence>
<dbReference type="SUPFAM" id="SSF56784">
    <property type="entry name" value="HAD-like"/>
    <property type="match status" value="1"/>
</dbReference>
<accession>A0A8U0A1H7</accession>
<dbReference type="Gene3D" id="1.20.120.1600">
    <property type="match status" value="1"/>
</dbReference>
<dbReference type="PANTHER" id="PTHR43316:SF3">
    <property type="entry name" value="HALOACID DEHALOGENASE, TYPE II (AFU_ORTHOLOGUE AFUA_2G07750)-RELATED"/>
    <property type="match status" value="1"/>
</dbReference>
<dbReference type="AlphaFoldDB" id="A0A8U0A1H7"/>
<evidence type="ECO:0000256" key="1">
    <source>
        <dbReference type="ARBA" id="ARBA00022801"/>
    </source>
</evidence>
<keyword evidence="3" id="KW-1185">Reference proteome</keyword>
<reference evidence="2" key="1">
    <citation type="submission" date="2022-04" db="EMBL/GenBank/DDBJ databases">
        <title>Halocatena sp. nov., isolated from a salt lake.</title>
        <authorList>
            <person name="Cui H.-L."/>
        </authorList>
    </citation>
    <scope>NUCLEOTIDE SEQUENCE</scope>
    <source>
        <strain evidence="2">AD-1</strain>
    </source>
</reference>
<evidence type="ECO:0000313" key="2">
    <source>
        <dbReference type="EMBL" id="UPM41847.1"/>
    </source>
</evidence>
<organism evidence="2 3">
    <name type="scientific">Halocatena salina</name>
    <dbReference type="NCBI Taxonomy" id="2934340"/>
    <lineage>
        <taxon>Archaea</taxon>
        <taxon>Methanobacteriati</taxon>
        <taxon>Methanobacteriota</taxon>
        <taxon>Stenosarchaea group</taxon>
        <taxon>Halobacteria</taxon>
        <taxon>Halobacteriales</taxon>
        <taxon>Natronomonadaceae</taxon>
        <taxon>Halocatena</taxon>
    </lineage>
</organism>
<dbReference type="PANTHER" id="PTHR43316">
    <property type="entry name" value="HYDROLASE, HALOACID DELAHOGENASE-RELATED"/>
    <property type="match status" value="1"/>
</dbReference>
<dbReference type="RefSeq" id="WP_247992527.1">
    <property type="nucleotide sequence ID" value="NZ_CP096019.1"/>
</dbReference>
<gene>
    <name evidence="2" type="ORF">MW046_07585</name>
</gene>
<name>A0A8U0A1H7_9EURY</name>
<dbReference type="InterPro" id="IPR023214">
    <property type="entry name" value="HAD_sf"/>
</dbReference>
<dbReference type="Gene3D" id="3.40.50.1000">
    <property type="entry name" value="HAD superfamily/HAD-like"/>
    <property type="match status" value="1"/>
</dbReference>
<dbReference type="InterPro" id="IPR051540">
    <property type="entry name" value="S-2-haloacid_dehalogenase"/>
</dbReference>
<proteinExistence type="predicted"/>
<dbReference type="Pfam" id="PF00702">
    <property type="entry name" value="Hydrolase"/>
    <property type="match status" value="1"/>
</dbReference>
<dbReference type="GO" id="GO:0016787">
    <property type="term" value="F:hydrolase activity"/>
    <property type="evidence" value="ECO:0007669"/>
    <property type="project" value="UniProtKB-KW"/>
</dbReference>
<keyword evidence="1 2" id="KW-0378">Hydrolase</keyword>
<dbReference type="KEGG" id="haad:MW046_07585"/>
<dbReference type="EMBL" id="CP096019">
    <property type="protein sequence ID" value="UPM41847.1"/>
    <property type="molecule type" value="Genomic_DNA"/>
</dbReference>
<dbReference type="Proteomes" id="UP000831768">
    <property type="component" value="Chromosome"/>
</dbReference>
<evidence type="ECO:0000313" key="3">
    <source>
        <dbReference type="Proteomes" id="UP000831768"/>
    </source>
</evidence>
<dbReference type="GeneID" id="71927898"/>
<protein>
    <submittedName>
        <fullName evidence="2">HAD family hydrolase</fullName>
    </submittedName>
</protein>